<dbReference type="PANTHER" id="PTHR33202">
    <property type="entry name" value="ZINC UPTAKE REGULATION PROTEIN"/>
    <property type="match status" value="1"/>
</dbReference>
<feature type="binding site" evidence="11">
    <location>
        <position position="142"/>
    </location>
    <ligand>
        <name>Zn(2+)</name>
        <dbReference type="ChEBI" id="CHEBI:29105"/>
    </ligand>
</feature>
<dbReference type="Pfam" id="PF01475">
    <property type="entry name" value="FUR"/>
    <property type="match status" value="1"/>
</dbReference>
<dbReference type="SUPFAM" id="SSF46785">
    <property type="entry name" value="Winged helix' DNA-binding domain"/>
    <property type="match status" value="1"/>
</dbReference>
<dbReference type="GO" id="GO:0008270">
    <property type="term" value="F:zinc ion binding"/>
    <property type="evidence" value="ECO:0007669"/>
    <property type="project" value="TreeGrafter"/>
</dbReference>
<dbReference type="Proteomes" id="UP000050823">
    <property type="component" value="Unassembled WGS sequence"/>
</dbReference>
<name>A0AA89I0S1_9LACO</name>
<comment type="subcellular location">
    <subcellularLocation>
        <location evidence="1">Cytoplasm</location>
    </subcellularLocation>
</comment>
<keyword evidence="7" id="KW-0805">Transcription regulation</keyword>
<dbReference type="CDD" id="cd07153">
    <property type="entry name" value="Fur_like"/>
    <property type="match status" value="1"/>
</dbReference>
<evidence type="ECO:0000256" key="4">
    <source>
        <dbReference type="ARBA" id="ARBA00022491"/>
    </source>
</evidence>
<keyword evidence="6 11" id="KW-0862">Zinc</keyword>
<feature type="binding site" evidence="12">
    <location>
        <position position="131"/>
    </location>
    <ligand>
        <name>Fe cation</name>
        <dbReference type="ChEBI" id="CHEBI:24875"/>
    </ligand>
</feature>
<proteinExistence type="inferred from homology"/>
<evidence type="ECO:0000313" key="14">
    <source>
        <dbReference type="Proteomes" id="UP000050823"/>
    </source>
</evidence>
<comment type="cofactor">
    <cofactor evidence="12">
        <name>Mn(2+)</name>
        <dbReference type="ChEBI" id="CHEBI:29035"/>
    </cofactor>
    <cofactor evidence="12">
        <name>Fe(2+)</name>
        <dbReference type="ChEBI" id="CHEBI:29033"/>
    </cofactor>
    <text evidence="12">Binds 1 Mn(2+) or Fe(2+) ion per subunit.</text>
</comment>
<keyword evidence="8" id="KW-0238">DNA-binding</keyword>
<comment type="cofactor">
    <cofactor evidence="11">
        <name>Zn(2+)</name>
        <dbReference type="ChEBI" id="CHEBI:29105"/>
    </cofactor>
    <text evidence="11">Binds 1 zinc ion per subunit.</text>
</comment>
<dbReference type="GO" id="GO:0045892">
    <property type="term" value="P:negative regulation of DNA-templated transcription"/>
    <property type="evidence" value="ECO:0007669"/>
    <property type="project" value="TreeGrafter"/>
</dbReference>
<evidence type="ECO:0000256" key="3">
    <source>
        <dbReference type="ARBA" id="ARBA00022490"/>
    </source>
</evidence>
<comment type="similarity">
    <text evidence="2">Belongs to the Fur family.</text>
</comment>
<dbReference type="InterPro" id="IPR002481">
    <property type="entry name" value="FUR"/>
</dbReference>
<dbReference type="PANTHER" id="PTHR33202:SF8">
    <property type="entry name" value="PEROXIDE-RESPONSIVE REPRESSOR PERR"/>
    <property type="match status" value="1"/>
</dbReference>
<dbReference type="InterPro" id="IPR043135">
    <property type="entry name" value="Fur_C"/>
</dbReference>
<evidence type="ECO:0000313" key="13">
    <source>
        <dbReference type="EMBL" id="KRM21369.1"/>
    </source>
</evidence>
<comment type="caution">
    <text evidence="13">The sequence shown here is derived from an EMBL/GenBank/DDBJ whole genome shotgun (WGS) entry which is preliminary data.</text>
</comment>
<keyword evidence="9" id="KW-0804">Transcription</keyword>
<evidence type="ECO:0000256" key="7">
    <source>
        <dbReference type="ARBA" id="ARBA00023015"/>
    </source>
</evidence>
<feature type="binding site" evidence="11">
    <location>
        <position position="139"/>
    </location>
    <ligand>
        <name>Zn(2+)</name>
        <dbReference type="ChEBI" id="CHEBI:29105"/>
    </ligand>
</feature>
<evidence type="ECO:0000256" key="11">
    <source>
        <dbReference type="PIRSR" id="PIRSR602481-1"/>
    </source>
</evidence>
<dbReference type="GO" id="GO:0000976">
    <property type="term" value="F:transcription cis-regulatory region binding"/>
    <property type="evidence" value="ECO:0007669"/>
    <property type="project" value="TreeGrafter"/>
</dbReference>
<dbReference type="AlphaFoldDB" id="A0AA89I0S1"/>
<protein>
    <submittedName>
        <fullName evidence="13">Peroxide operon regulator</fullName>
    </submittedName>
</protein>
<evidence type="ECO:0000256" key="6">
    <source>
        <dbReference type="ARBA" id="ARBA00022833"/>
    </source>
</evidence>
<reference evidence="13 14" key="1">
    <citation type="journal article" date="2015" name="Genome Announc.">
        <title>Expanding the biotechnology potential of lactobacilli through comparative genomics of 213 strains and associated genera.</title>
        <authorList>
            <person name="Sun Z."/>
            <person name="Harris H.M."/>
            <person name="McCann A."/>
            <person name="Guo C."/>
            <person name="Argimon S."/>
            <person name="Zhang W."/>
            <person name="Yang X."/>
            <person name="Jeffery I.B."/>
            <person name="Cooney J.C."/>
            <person name="Kagawa T.F."/>
            <person name="Liu W."/>
            <person name="Song Y."/>
            <person name="Salvetti E."/>
            <person name="Wrobel A."/>
            <person name="Rasinkangas P."/>
            <person name="Parkhill J."/>
            <person name="Rea M.C."/>
            <person name="O'Sullivan O."/>
            <person name="Ritari J."/>
            <person name="Douillard F.P."/>
            <person name="Paul Ross R."/>
            <person name="Yang R."/>
            <person name="Briner A.E."/>
            <person name="Felis G.E."/>
            <person name="de Vos W.M."/>
            <person name="Barrangou R."/>
            <person name="Klaenhammer T.R."/>
            <person name="Caufield P.W."/>
            <person name="Cui Y."/>
            <person name="Zhang H."/>
            <person name="O'Toole P.W."/>
        </authorList>
    </citation>
    <scope>NUCLEOTIDE SEQUENCE [LARGE SCALE GENOMIC DNA]</scope>
    <source>
        <strain evidence="13 14">DSM 20719</strain>
    </source>
</reference>
<dbReference type="Gene3D" id="1.10.10.10">
    <property type="entry name" value="Winged helix-like DNA-binding domain superfamily/Winged helix DNA-binding domain"/>
    <property type="match status" value="1"/>
</dbReference>
<evidence type="ECO:0000256" key="10">
    <source>
        <dbReference type="ARBA" id="ARBA00023211"/>
    </source>
</evidence>
<keyword evidence="3" id="KW-0963">Cytoplasm</keyword>
<dbReference type="EMBL" id="AYZB01000052">
    <property type="protein sequence ID" value="KRM21369.1"/>
    <property type="molecule type" value="Genomic_DNA"/>
</dbReference>
<evidence type="ECO:0000256" key="5">
    <source>
        <dbReference type="ARBA" id="ARBA00022723"/>
    </source>
</evidence>
<dbReference type="GO" id="GO:1900376">
    <property type="term" value="P:regulation of secondary metabolite biosynthetic process"/>
    <property type="evidence" value="ECO:0007669"/>
    <property type="project" value="TreeGrafter"/>
</dbReference>
<dbReference type="GO" id="GO:0005737">
    <property type="term" value="C:cytoplasm"/>
    <property type="evidence" value="ECO:0007669"/>
    <property type="project" value="UniProtKB-SubCell"/>
</dbReference>
<feature type="binding site" evidence="11">
    <location>
        <position position="99"/>
    </location>
    <ligand>
        <name>Zn(2+)</name>
        <dbReference type="ChEBI" id="CHEBI:29105"/>
    </ligand>
</feature>
<evidence type="ECO:0000256" key="2">
    <source>
        <dbReference type="ARBA" id="ARBA00007957"/>
    </source>
</evidence>
<dbReference type="FunFam" id="3.30.1490.190:FF:000003">
    <property type="entry name" value="Fur family transcriptional regulator"/>
    <property type="match status" value="1"/>
</dbReference>
<accession>A0AA89I0S1</accession>
<keyword evidence="12" id="KW-0408">Iron</keyword>
<dbReference type="Gene3D" id="3.30.1490.190">
    <property type="match status" value="1"/>
</dbReference>
<dbReference type="InterPro" id="IPR036388">
    <property type="entry name" value="WH-like_DNA-bd_sf"/>
</dbReference>
<keyword evidence="4" id="KW-0678">Repressor</keyword>
<keyword evidence="5 11" id="KW-0479">Metal-binding</keyword>
<evidence type="ECO:0000256" key="1">
    <source>
        <dbReference type="ARBA" id="ARBA00004496"/>
    </source>
</evidence>
<feature type="binding site" evidence="11">
    <location>
        <position position="102"/>
    </location>
    <ligand>
        <name>Zn(2+)</name>
        <dbReference type="ChEBI" id="CHEBI:29105"/>
    </ligand>
</feature>
<evidence type="ECO:0000256" key="9">
    <source>
        <dbReference type="ARBA" id="ARBA00023163"/>
    </source>
</evidence>
<sequence length="149" mass="16917">MGGQMSQIVQQTLRKLKEHDVRITPQRQAVLEFMIGTHMHPTADDVYRALSGRFPNMSVATIYNNLRLFTSLGIIEEMAYGDASSHFDFAQTKHYHAICENCGKVVDIFYPELDDVEVIAQNLTGFMVTGHRMEVHGICPECQIKQQKS</sequence>
<gene>
    <name evidence="13" type="ORF">FC90_GL001421</name>
</gene>
<keyword evidence="10" id="KW-0464">Manganese</keyword>
<dbReference type="GO" id="GO:0003700">
    <property type="term" value="F:DNA-binding transcription factor activity"/>
    <property type="evidence" value="ECO:0007669"/>
    <property type="project" value="InterPro"/>
</dbReference>
<dbReference type="InterPro" id="IPR036390">
    <property type="entry name" value="WH_DNA-bd_sf"/>
</dbReference>
<evidence type="ECO:0000256" key="8">
    <source>
        <dbReference type="ARBA" id="ARBA00023125"/>
    </source>
</evidence>
<evidence type="ECO:0000256" key="12">
    <source>
        <dbReference type="PIRSR" id="PIRSR602481-2"/>
    </source>
</evidence>
<organism evidence="13 14">
    <name type="scientific">Latilactobacillus graminis DSM 20719</name>
    <dbReference type="NCBI Taxonomy" id="1423752"/>
    <lineage>
        <taxon>Bacteria</taxon>
        <taxon>Bacillati</taxon>
        <taxon>Bacillota</taxon>
        <taxon>Bacilli</taxon>
        <taxon>Lactobacillales</taxon>
        <taxon>Lactobacillaceae</taxon>
        <taxon>Latilactobacillus</taxon>
    </lineage>
</organism>